<reference evidence="1" key="1">
    <citation type="journal article" date="2014" name="Nat. Commun.">
        <title>The tobacco genome sequence and its comparison with those of tomato and potato.</title>
        <authorList>
            <person name="Sierro N."/>
            <person name="Battey J.N."/>
            <person name="Ouadi S."/>
            <person name="Bakaher N."/>
            <person name="Bovet L."/>
            <person name="Willig A."/>
            <person name="Goepfert S."/>
            <person name="Peitsch M.C."/>
            <person name="Ivanov N.V."/>
        </authorList>
    </citation>
    <scope>NUCLEOTIDE SEQUENCE [LARGE SCALE GENOMIC DNA]</scope>
</reference>
<proteinExistence type="predicted"/>
<organism evidence="1 2">
    <name type="scientific">Nicotiana tabacum</name>
    <name type="common">Common tobacco</name>
    <dbReference type="NCBI Taxonomy" id="4097"/>
    <lineage>
        <taxon>Eukaryota</taxon>
        <taxon>Viridiplantae</taxon>
        <taxon>Streptophyta</taxon>
        <taxon>Embryophyta</taxon>
        <taxon>Tracheophyta</taxon>
        <taxon>Spermatophyta</taxon>
        <taxon>Magnoliopsida</taxon>
        <taxon>eudicotyledons</taxon>
        <taxon>Gunneridae</taxon>
        <taxon>Pentapetalae</taxon>
        <taxon>asterids</taxon>
        <taxon>lamiids</taxon>
        <taxon>Solanales</taxon>
        <taxon>Solanaceae</taxon>
        <taxon>Nicotianoideae</taxon>
        <taxon>Nicotianeae</taxon>
        <taxon>Nicotiana</taxon>
    </lineage>
</organism>
<protein>
    <submittedName>
        <fullName evidence="2">Uncharacterized protein LOC142178061</fullName>
    </submittedName>
</protein>
<gene>
    <name evidence="2" type="primary">LOC142178061</name>
</gene>
<dbReference type="Proteomes" id="UP000790787">
    <property type="component" value="Chromosome 24"/>
</dbReference>
<evidence type="ECO:0000313" key="2">
    <source>
        <dbReference type="RefSeq" id="XP_075103485.1"/>
    </source>
</evidence>
<name>A0AC58U1Y5_TOBAC</name>
<sequence>MKTTKPILNQAYALIIEDESQNSNSNIGNRGDHVAMQAGKGQLGMQNNIGQQYKRKKPFVKCEYCNKPGHSKENYYKLIGYPTDFKNKRSYAANIVTRGSENDKPTQQDGEKGSSDGLKVGPYFTKDQYRKNLSMLNKETPGCQANMAEWIIDSGATHHIAHDLDVLETKDKFQDLYNGKVMGIGREKGGLYILKKVFKGDLDKFVRGIKQFASTTTTKSNEEDGALWHRRLGHASLKSDVVVVLKKFLSMLLTQFQFRIKVIRTDNGRNYFNKHMKKLFDVYGISHQRSCVYTPQQNGVMERKHRHILDISRALKFQASILQDSRYPPNGADLQPERVGDSIPDESTEPRSYDAHTSVDTEGSEEDVEEETHVKQVLLVVIEDNIVDMPKTGVADSIPDDADIQMQELHANISTLTDPKTFSEASKDKRWIEAMEMEIKALEDNKIWSIVDLPKGKKAIGSKWVYKIKYKASG</sequence>
<dbReference type="RefSeq" id="XP_075103485.1">
    <property type="nucleotide sequence ID" value="XM_075247384.1"/>
</dbReference>
<accession>A0AC58U1Y5</accession>
<evidence type="ECO:0000313" key="1">
    <source>
        <dbReference type="Proteomes" id="UP000790787"/>
    </source>
</evidence>
<keyword evidence="1" id="KW-1185">Reference proteome</keyword>
<reference evidence="2" key="2">
    <citation type="submission" date="2025-08" db="UniProtKB">
        <authorList>
            <consortium name="RefSeq"/>
        </authorList>
    </citation>
    <scope>IDENTIFICATION</scope>
    <source>
        <tissue evidence="2">Leaf</tissue>
    </source>
</reference>